<evidence type="ECO:0000256" key="2">
    <source>
        <dbReference type="ARBA" id="ARBA00001964"/>
    </source>
</evidence>
<protein>
    <submittedName>
        <fullName evidence="15">Alpha-keto acid decarboxylase family protein</fullName>
    </submittedName>
</protein>
<feature type="region of interest" description="Disordered" evidence="11">
    <location>
        <begin position="563"/>
        <end position="596"/>
    </location>
</feature>
<evidence type="ECO:0000256" key="7">
    <source>
        <dbReference type="ARBA" id="ARBA00023052"/>
    </source>
</evidence>
<evidence type="ECO:0000313" key="16">
    <source>
        <dbReference type="Proteomes" id="UP000274358"/>
    </source>
</evidence>
<keyword evidence="16" id="KW-1185">Reference proteome</keyword>
<feature type="binding site" evidence="9">
    <location>
        <position position="487"/>
    </location>
    <ligand>
        <name>Mg(2+)</name>
        <dbReference type="ChEBI" id="CHEBI:18420"/>
    </ligand>
</feature>
<dbReference type="Pfam" id="PF02776">
    <property type="entry name" value="TPP_enzyme_N"/>
    <property type="match status" value="1"/>
</dbReference>
<dbReference type="SUPFAM" id="SSF52518">
    <property type="entry name" value="Thiamin diphosphate-binding fold (THDP-binding)"/>
    <property type="match status" value="2"/>
</dbReference>
<comment type="cofactor">
    <cofactor evidence="9">
        <name>Mg(2+)</name>
        <dbReference type="ChEBI" id="CHEBI:18420"/>
    </cofactor>
    <text evidence="9">Binds 1 Mg(2+) per subunit.</text>
</comment>
<dbReference type="EMBL" id="RYYV01000002">
    <property type="protein sequence ID" value="RUL78819.1"/>
    <property type="molecule type" value="Genomic_DNA"/>
</dbReference>
<dbReference type="InterPro" id="IPR029061">
    <property type="entry name" value="THDP-binding"/>
</dbReference>
<dbReference type="GO" id="GO:0000287">
    <property type="term" value="F:magnesium ion binding"/>
    <property type="evidence" value="ECO:0007669"/>
    <property type="project" value="InterPro"/>
</dbReference>
<evidence type="ECO:0000256" key="1">
    <source>
        <dbReference type="ARBA" id="ARBA00001920"/>
    </source>
</evidence>
<dbReference type="CDD" id="cd07038">
    <property type="entry name" value="TPP_PYR_PDC_IPDC_like"/>
    <property type="match status" value="1"/>
</dbReference>
<evidence type="ECO:0000259" key="14">
    <source>
        <dbReference type="Pfam" id="PF02776"/>
    </source>
</evidence>
<dbReference type="InterPro" id="IPR012000">
    <property type="entry name" value="Thiamin_PyroP_enz_cen_dom"/>
</dbReference>
<dbReference type="InterPro" id="IPR047213">
    <property type="entry name" value="TPP_PYR_PDC_IPDC-like"/>
</dbReference>
<accession>A0A3S0PKN0</accession>
<dbReference type="CDD" id="cd02005">
    <property type="entry name" value="TPP_PDC_IPDC"/>
    <property type="match status" value="1"/>
</dbReference>
<dbReference type="Proteomes" id="UP000274358">
    <property type="component" value="Unassembled WGS sequence"/>
</dbReference>
<feature type="binding site" evidence="9">
    <location>
        <position position="489"/>
    </location>
    <ligand>
        <name>Mg(2+)</name>
        <dbReference type="ChEBI" id="CHEBI:18420"/>
    </ligand>
</feature>
<evidence type="ECO:0000256" key="11">
    <source>
        <dbReference type="SAM" id="MobiDB-lite"/>
    </source>
</evidence>
<dbReference type="GO" id="GO:0000949">
    <property type="term" value="P:aromatic amino acid family catabolic process to alcohol via Ehrlich pathway"/>
    <property type="evidence" value="ECO:0007669"/>
    <property type="project" value="TreeGrafter"/>
</dbReference>
<feature type="domain" description="Thiamine pyrophosphate enzyme central" evidence="12">
    <location>
        <begin position="224"/>
        <end position="347"/>
    </location>
</feature>
<feature type="domain" description="Thiamine pyrophosphate enzyme TPP-binding" evidence="13">
    <location>
        <begin position="423"/>
        <end position="503"/>
    </location>
</feature>
<sequence length="596" mass="64045">MGFPLACGSMVRRIPPTAQESPMASSTQRMKIGDFLLRRLEEAGIRHLFGVPGDYNLTLLQQLHDAKKMNWIGTTGELTASYAADGYARLKGLGALLVTNGVGPLSAINGVGGAYAEHVPVICIAGSIPLRSIDRGLGMHHTMADGNFDHFLNAYKPVTIAQARITPRNAVAEIDRLILTAWREKLPVYMEFPSDIAYLDIEVPAPPLMLAEPASDPERLRSCVAALAERLAAAKSAAILVDTDADRFGVASELMELANKLQAPLAVINAAKGVIDESSPHYVGIYAGKASEPGVCETIESSDCLLAIAYRPIEVTTGDFSASLPANTIHARAHSLDIGHDNYQAVTLKEVLRGVIDAVPQVSHRAPRRLAAAAMSSADIDADAKLTQAFYWPAIQRYLRPGDVLYVDNGTSFSLLGLRLPPRCTFIGSINWGSIGYSVGALLGALIAAPERRHILLIGDGSFQVTAQELSTILRHDLKPVILLINNGGYTIERGYLGKTEPYNDVANWSYADLPKVLRPDTSARSFLVKTGVDLQNALGTPNDTLIFVESIMDSCDAPAPVTRSSNLGAEMDYGPTGPQHREGLQLRPAKPQLSA</sequence>
<evidence type="ECO:0000256" key="5">
    <source>
        <dbReference type="ARBA" id="ARBA00022793"/>
    </source>
</evidence>
<dbReference type="PANTHER" id="PTHR43452">
    <property type="entry name" value="PYRUVATE DECARBOXYLASE"/>
    <property type="match status" value="1"/>
</dbReference>
<dbReference type="Pfam" id="PF02775">
    <property type="entry name" value="TPP_enzyme_C"/>
    <property type="match status" value="1"/>
</dbReference>
<evidence type="ECO:0000256" key="9">
    <source>
        <dbReference type="PIRSR" id="PIRSR036565-2"/>
    </source>
</evidence>
<dbReference type="GO" id="GO:0004737">
    <property type="term" value="F:pyruvate decarboxylase activity"/>
    <property type="evidence" value="ECO:0007669"/>
    <property type="project" value="TreeGrafter"/>
</dbReference>
<dbReference type="AlphaFoldDB" id="A0A3S0PKN0"/>
<dbReference type="PIRSF" id="PIRSF036565">
    <property type="entry name" value="Pyruvt_ip_decrb"/>
    <property type="match status" value="1"/>
</dbReference>
<dbReference type="PANTHER" id="PTHR43452:SF30">
    <property type="entry name" value="PYRUVATE DECARBOXYLASE ISOZYME 1-RELATED"/>
    <property type="match status" value="1"/>
</dbReference>
<keyword evidence="8" id="KW-0456">Lyase</keyword>
<keyword evidence="5" id="KW-0210">Decarboxylase</keyword>
<keyword evidence="7 10" id="KW-0786">Thiamine pyrophosphate</keyword>
<evidence type="ECO:0000256" key="8">
    <source>
        <dbReference type="ARBA" id="ARBA00023239"/>
    </source>
</evidence>
<dbReference type="GO" id="GO:0030976">
    <property type="term" value="F:thiamine pyrophosphate binding"/>
    <property type="evidence" value="ECO:0007669"/>
    <property type="project" value="InterPro"/>
</dbReference>
<evidence type="ECO:0000256" key="10">
    <source>
        <dbReference type="RuleBase" id="RU362132"/>
    </source>
</evidence>
<dbReference type="Pfam" id="PF00205">
    <property type="entry name" value="TPP_enzyme_M"/>
    <property type="match status" value="1"/>
</dbReference>
<feature type="binding site" evidence="9">
    <location>
        <position position="460"/>
    </location>
    <ligand>
        <name>Mg(2+)</name>
        <dbReference type="ChEBI" id="CHEBI:18420"/>
    </ligand>
</feature>
<dbReference type="InterPro" id="IPR012110">
    <property type="entry name" value="PDC/IPDC-like"/>
</dbReference>
<evidence type="ECO:0000256" key="4">
    <source>
        <dbReference type="ARBA" id="ARBA00022723"/>
    </source>
</evidence>
<dbReference type="Gene3D" id="3.40.50.970">
    <property type="match status" value="2"/>
</dbReference>
<comment type="cofactor">
    <cofactor evidence="1">
        <name>a metal cation</name>
        <dbReference type="ChEBI" id="CHEBI:25213"/>
    </cofactor>
</comment>
<proteinExistence type="inferred from homology"/>
<dbReference type="GO" id="GO:0005829">
    <property type="term" value="C:cytosol"/>
    <property type="evidence" value="ECO:0007669"/>
    <property type="project" value="TreeGrafter"/>
</dbReference>
<evidence type="ECO:0000259" key="13">
    <source>
        <dbReference type="Pfam" id="PF02775"/>
    </source>
</evidence>
<dbReference type="Gene3D" id="3.40.50.1220">
    <property type="entry name" value="TPP-binding domain"/>
    <property type="match status" value="1"/>
</dbReference>
<dbReference type="InterPro" id="IPR011766">
    <property type="entry name" value="TPP_enzyme_TPP-bd"/>
</dbReference>
<comment type="caution">
    <text evidence="15">The sequence shown here is derived from an EMBL/GenBank/DDBJ whole genome shotgun (WGS) entry which is preliminary data.</text>
</comment>
<dbReference type="InterPro" id="IPR029035">
    <property type="entry name" value="DHS-like_NAD/FAD-binding_dom"/>
</dbReference>
<dbReference type="PROSITE" id="PS00187">
    <property type="entry name" value="TPP_ENZYMES"/>
    <property type="match status" value="1"/>
</dbReference>
<organism evidence="15 16">
    <name type="scientific">Dyella choica</name>
    <dbReference type="NCBI Taxonomy" id="1927959"/>
    <lineage>
        <taxon>Bacteria</taxon>
        <taxon>Pseudomonadati</taxon>
        <taxon>Pseudomonadota</taxon>
        <taxon>Gammaproteobacteria</taxon>
        <taxon>Lysobacterales</taxon>
        <taxon>Rhodanobacteraceae</taxon>
        <taxon>Dyella</taxon>
    </lineage>
</organism>
<gene>
    <name evidence="15" type="ORF">EKH80_03155</name>
</gene>
<name>A0A3S0PKN0_9GAMM</name>
<evidence type="ECO:0000313" key="15">
    <source>
        <dbReference type="EMBL" id="RUL78819.1"/>
    </source>
</evidence>
<dbReference type="InterPro" id="IPR012001">
    <property type="entry name" value="Thiamin_PyroP_enz_TPP-bd_dom"/>
</dbReference>
<dbReference type="InterPro" id="IPR000399">
    <property type="entry name" value="TPP-bd_CS"/>
</dbReference>
<comment type="similarity">
    <text evidence="3 10">Belongs to the TPP enzyme family.</text>
</comment>
<dbReference type="SUPFAM" id="SSF52467">
    <property type="entry name" value="DHS-like NAD/FAD-binding domain"/>
    <property type="match status" value="1"/>
</dbReference>
<keyword evidence="6 9" id="KW-0460">Magnesium</keyword>
<evidence type="ECO:0000256" key="3">
    <source>
        <dbReference type="ARBA" id="ARBA00007812"/>
    </source>
</evidence>
<keyword evidence="4 9" id="KW-0479">Metal-binding</keyword>
<dbReference type="InterPro" id="IPR047214">
    <property type="entry name" value="TPP_PDC_IPDC"/>
</dbReference>
<reference evidence="15 16" key="1">
    <citation type="submission" date="2018-12" db="EMBL/GenBank/DDBJ databases">
        <title>Dyella dinghuensis sp. nov. DHOA06 and Dyella choica sp. nov. 4M-K27, isolated from forest soil.</title>
        <authorList>
            <person name="Qiu L.-H."/>
            <person name="Gao Z.-H."/>
        </authorList>
    </citation>
    <scope>NUCLEOTIDE SEQUENCE [LARGE SCALE GENOMIC DNA]</scope>
    <source>
        <strain evidence="15 16">4M-K27</strain>
    </source>
</reference>
<evidence type="ECO:0000256" key="6">
    <source>
        <dbReference type="ARBA" id="ARBA00022842"/>
    </source>
</evidence>
<dbReference type="FunFam" id="3.40.50.970:FF:000024">
    <property type="entry name" value="Pyruvate decarboxylase isozyme"/>
    <property type="match status" value="1"/>
</dbReference>
<comment type="cofactor">
    <cofactor evidence="2">
        <name>thiamine diphosphate</name>
        <dbReference type="ChEBI" id="CHEBI:58937"/>
    </cofactor>
</comment>
<feature type="domain" description="Thiamine pyrophosphate enzyme N-terminal TPP-binding" evidence="14">
    <location>
        <begin position="30"/>
        <end position="137"/>
    </location>
</feature>
<evidence type="ECO:0000259" key="12">
    <source>
        <dbReference type="Pfam" id="PF00205"/>
    </source>
</evidence>